<evidence type="ECO:0000256" key="6">
    <source>
        <dbReference type="ARBA" id="ARBA00047422"/>
    </source>
</evidence>
<name>A0ABS3G5M9_9FLAO</name>
<dbReference type="InterPro" id="IPR001525">
    <property type="entry name" value="C5_MeTfrase"/>
</dbReference>
<dbReference type="PROSITE" id="PS51679">
    <property type="entry name" value="SAM_MT_C5"/>
    <property type="match status" value="1"/>
</dbReference>
<proteinExistence type="inferred from homology"/>
<evidence type="ECO:0000256" key="7">
    <source>
        <dbReference type="PROSITE-ProRule" id="PRU01016"/>
    </source>
</evidence>
<evidence type="ECO:0000256" key="1">
    <source>
        <dbReference type="ARBA" id="ARBA00011975"/>
    </source>
</evidence>
<dbReference type="Gene3D" id="3.40.50.150">
    <property type="entry name" value="Vaccinia Virus protein VP39"/>
    <property type="match status" value="1"/>
</dbReference>
<gene>
    <name evidence="9" type="ORF">J0656_11920</name>
</gene>
<dbReference type="PRINTS" id="PR00105">
    <property type="entry name" value="C5METTRFRASE"/>
</dbReference>
<keyword evidence="2 7" id="KW-0489">Methyltransferase</keyword>
<dbReference type="EC" id="2.1.1.37" evidence="1"/>
<evidence type="ECO:0000256" key="3">
    <source>
        <dbReference type="ARBA" id="ARBA00022679"/>
    </source>
</evidence>
<dbReference type="InterPro" id="IPR029063">
    <property type="entry name" value="SAM-dependent_MTases_sf"/>
</dbReference>
<dbReference type="SUPFAM" id="SSF53335">
    <property type="entry name" value="S-adenosyl-L-methionine-dependent methyltransferases"/>
    <property type="match status" value="1"/>
</dbReference>
<dbReference type="RefSeq" id="WP_207034065.1">
    <property type="nucleotide sequence ID" value="NZ_JAFLNL010000006.1"/>
</dbReference>
<dbReference type="GO" id="GO:0008168">
    <property type="term" value="F:methyltransferase activity"/>
    <property type="evidence" value="ECO:0007669"/>
    <property type="project" value="UniProtKB-KW"/>
</dbReference>
<evidence type="ECO:0000313" key="9">
    <source>
        <dbReference type="EMBL" id="MBO0354723.1"/>
    </source>
</evidence>
<dbReference type="PANTHER" id="PTHR10629">
    <property type="entry name" value="CYTOSINE-SPECIFIC METHYLTRANSFERASE"/>
    <property type="match status" value="1"/>
</dbReference>
<evidence type="ECO:0000256" key="5">
    <source>
        <dbReference type="ARBA" id="ARBA00022747"/>
    </source>
</evidence>
<dbReference type="EMBL" id="JAFLNL010000006">
    <property type="protein sequence ID" value="MBO0354723.1"/>
    <property type="molecule type" value="Genomic_DNA"/>
</dbReference>
<comment type="similarity">
    <text evidence="7 8">Belongs to the class I-like SAM-binding methyltransferase superfamily. C5-methyltransferase family.</text>
</comment>
<dbReference type="Gene3D" id="3.90.120.10">
    <property type="entry name" value="DNA Methylase, subunit A, domain 2"/>
    <property type="match status" value="1"/>
</dbReference>
<dbReference type="GO" id="GO:0032259">
    <property type="term" value="P:methylation"/>
    <property type="evidence" value="ECO:0007669"/>
    <property type="project" value="UniProtKB-KW"/>
</dbReference>
<evidence type="ECO:0000256" key="4">
    <source>
        <dbReference type="ARBA" id="ARBA00022691"/>
    </source>
</evidence>
<dbReference type="Pfam" id="PF00145">
    <property type="entry name" value="DNA_methylase"/>
    <property type="match status" value="1"/>
</dbReference>
<protein>
    <recommendedName>
        <fullName evidence="1">DNA (cytosine-5-)-methyltransferase</fullName>
        <ecNumber evidence="1">2.1.1.37</ecNumber>
    </recommendedName>
</protein>
<keyword evidence="10" id="KW-1185">Reference proteome</keyword>
<evidence type="ECO:0000313" key="10">
    <source>
        <dbReference type="Proteomes" id="UP000664044"/>
    </source>
</evidence>
<sequence length="350" mass="39537">MIGIELFSGPGGMGLGARQAGVKVAIAVEKDPFAAQTYILNHREATVVVDDIVNIIEYDFERKNEQVILFGGPPCQGYSNSNRMTRSKENPGNWLFKEFIKSARIINPDWIVIENVPGLKNMDNGFFLEQICNDLHGAGYTPNFKILNSADFGVPQKRERIFIVASRHGVAFEFPKGMFKNHVSVADAISDLPVLNNGNKESKLPYKSKAKSDFAKLMRGQKRIVTQNYVSKNSELVIERYKHISQGGNWQEIPLELMKNYKDPTRCHHGIYRRLKQDEPAFVIANYRKSMLIHPTEDRGLSLREAARLQSFPDSYVFCGPLVHMQQQVGDAVPPLLAKAVFERIKRISA</sequence>
<reference evidence="9 10" key="1">
    <citation type="submission" date="2021-03" db="EMBL/GenBank/DDBJ databases">
        <title>Muricauda lutimaris sp. nov. and Muricauda ruestringensis sp. nov, two marine members of the Flavobacteriaceae isolated from deep sea sediments of Western Pacific.</title>
        <authorList>
            <person name="Zhao S."/>
            <person name="Liu R."/>
        </authorList>
    </citation>
    <scope>NUCLEOTIDE SEQUENCE [LARGE SCALE GENOMIC DNA]</scope>
    <source>
        <strain evidence="9 10">BC31-1-A7</strain>
    </source>
</reference>
<dbReference type="NCBIfam" id="TIGR00675">
    <property type="entry name" value="dcm"/>
    <property type="match status" value="1"/>
</dbReference>
<keyword evidence="5" id="KW-0680">Restriction system</keyword>
<feature type="active site" evidence="7">
    <location>
        <position position="75"/>
    </location>
</feature>
<evidence type="ECO:0000256" key="8">
    <source>
        <dbReference type="RuleBase" id="RU000416"/>
    </source>
</evidence>
<dbReference type="Proteomes" id="UP000664044">
    <property type="component" value="Unassembled WGS sequence"/>
</dbReference>
<comment type="catalytic activity">
    <reaction evidence="6">
        <text>a 2'-deoxycytidine in DNA + S-adenosyl-L-methionine = a 5-methyl-2'-deoxycytidine in DNA + S-adenosyl-L-homocysteine + H(+)</text>
        <dbReference type="Rhea" id="RHEA:13681"/>
        <dbReference type="Rhea" id="RHEA-COMP:11369"/>
        <dbReference type="Rhea" id="RHEA-COMP:11370"/>
        <dbReference type="ChEBI" id="CHEBI:15378"/>
        <dbReference type="ChEBI" id="CHEBI:57856"/>
        <dbReference type="ChEBI" id="CHEBI:59789"/>
        <dbReference type="ChEBI" id="CHEBI:85452"/>
        <dbReference type="ChEBI" id="CHEBI:85454"/>
        <dbReference type="EC" id="2.1.1.37"/>
    </reaction>
</comment>
<dbReference type="InterPro" id="IPR050390">
    <property type="entry name" value="C5-Methyltransferase"/>
</dbReference>
<dbReference type="PANTHER" id="PTHR10629:SF52">
    <property type="entry name" value="DNA (CYTOSINE-5)-METHYLTRANSFERASE 1"/>
    <property type="match status" value="1"/>
</dbReference>
<comment type="caution">
    <text evidence="9">The sequence shown here is derived from an EMBL/GenBank/DDBJ whole genome shotgun (WGS) entry which is preliminary data.</text>
</comment>
<accession>A0ABS3G5M9</accession>
<organism evidence="9 10">
    <name type="scientific">Flagellimonas aurea</name>
    <dbReference type="NCBI Taxonomy" id="2915619"/>
    <lineage>
        <taxon>Bacteria</taxon>
        <taxon>Pseudomonadati</taxon>
        <taxon>Bacteroidota</taxon>
        <taxon>Flavobacteriia</taxon>
        <taxon>Flavobacteriales</taxon>
        <taxon>Flavobacteriaceae</taxon>
        <taxon>Flagellimonas</taxon>
    </lineage>
</organism>
<keyword evidence="4 7" id="KW-0949">S-adenosyl-L-methionine</keyword>
<evidence type="ECO:0000256" key="2">
    <source>
        <dbReference type="ARBA" id="ARBA00022603"/>
    </source>
</evidence>
<keyword evidence="3 7" id="KW-0808">Transferase</keyword>